<organism evidence="1 2">
    <name type="scientific">Segatella copri</name>
    <dbReference type="NCBI Taxonomy" id="165179"/>
    <lineage>
        <taxon>Bacteria</taxon>
        <taxon>Pseudomonadati</taxon>
        <taxon>Bacteroidota</taxon>
        <taxon>Bacteroidia</taxon>
        <taxon>Bacteroidales</taxon>
        <taxon>Prevotellaceae</taxon>
        <taxon>Segatella</taxon>
    </lineage>
</organism>
<evidence type="ECO:0008006" key="3">
    <source>
        <dbReference type="Google" id="ProtNLM"/>
    </source>
</evidence>
<dbReference type="Proteomes" id="UP000480425">
    <property type="component" value="Unassembled WGS sequence"/>
</dbReference>
<reference evidence="1 2" key="1">
    <citation type="submission" date="2019-09" db="EMBL/GenBank/DDBJ databases">
        <title>Distinct polysaccharide growth profiles of human intestinal Prevotella copri isolates.</title>
        <authorList>
            <person name="Fehlner-Peach H."/>
            <person name="Magnabosco C."/>
            <person name="Raghavan V."/>
            <person name="Scher J.U."/>
            <person name="Tett A."/>
            <person name="Cox L.M."/>
            <person name="Gottsegen C."/>
            <person name="Watters A."/>
            <person name="Wiltshire- Gordon J.D."/>
            <person name="Segata N."/>
            <person name="Bonneau R."/>
            <person name="Littman D.R."/>
        </authorList>
    </citation>
    <scope>NUCLEOTIDE SEQUENCE [LARGE SCALE GENOMIC DNA]</scope>
    <source>
        <strain evidence="2">iA622</strain>
    </source>
</reference>
<evidence type="ECO:0000313" key="1">
    <source>
        <dbReference type="EMBL" id="MQN79427.1"/>
    </source>
</evidence>
<evidence type="ECO:0000313" key="2">
    <source>
        <dbReference type="Proteomes" id="UP000480425"/>
    </source>
</evidence>
<protein>
    <recommendedName>
        <fullName evidence="3">Periplasmic heavy metal sensor</fullName>
    </recommendedName>
</protein>
<name>A0A6G1TW76_9BACT</name>
<accession>A0A6G1TW76</accession>
<dbReference type="OrthoDB" id="1081813at2"/>
<dbReference type="AlphaFoldDB" id="A0A6G1TW76"/>
<comment type="caution">
    <text evidence="1">The sequence shown here is derived from an EMBL/GenBank/DDBJ whole genome shotgun (WGS) entry which is preliminary data.</text>
</comment>
<proteinExistence type="predicted"/>
<sequence>MKWNFQHRIIILMVMLLMGITGIQAQHGKKHPAFDPKKFQAELEQYITTNAALTPGEAARFFPMYRQMGKKMRMLFDEMRRSRHINPKDNEACEEAIRRQDEIDIQLKQLQQEYHARFLTVLPASKVLSVIRAEEKFHRQAFRRMHK</sequence>
<dbReference type="EMBL" id="VZCB01000003">
    <property type="protein sequence ID" value="MQN79427.1"/>
    <property type="molecule type" value="Genomic_DNA"/>
</dbReference>
<dbReference type="RefSeq" id="WP_153121756.1">
    <property type="nucleotide sequence ID" value="NZ_VZCB01000003.1"/>
</dbReference>
<gene>
    <name evidence="1" type="ORF">F7D73_00290</name>
</gene>